<dbReference type="AlphaFoldDB" id="V6LKW7"/>
<dbReference type="Proteomes" id="UP000018208">
    <property type="component" value="Unassembled WGS sequence"/>
</dbReference>
<dbReference type="EMBL" id="KI546100">
    <property type="protein sequence ID" value="EST45275.1"/>
    <property type="molecule type" value="Genomic_DNA"/>
</dbReference>
<sequence>MQPRILMNCEPYKLNRLLLMHCRVQFIWKSLRNLLRQAPEPRWRQSNLLSLQGQLLQLAQQLLGLDYEHGIQSSVQHGHRTNYLVCNLRIHAPITMQPVRRVGLASIPAAPALKLQSKLRLQRKLNPLHHLQGLHLQLRQLIWTPKHPLAYLPGNLLQVTSYTACYNA</sequence>
<dbReference type="VEuPathDB" id="GiardiaDB:SS50377_20219"/>
<evidence type="ECO:0000313" key="1">
    <source>
        <dbReference type="EMBL" id="EST45275.1"/>
    </source>
</evidence>
<organism evidence="1">
    <name type="scientific">Spironucleus salmonicida</name>
    <dbReference type="NCBI Taxonomy" id="348837"/>
    <lineage>
        <taxon>Eukaryota</taxon>
        <taxon>Metamonada</taxon>
        <taxon>Diplomonadida</taxon>
        <taxon>Hexamitidae</taxon>
        <taxon>Hexamitinae</taxon>
        <taxon>Spironucleus</taxon>
    </lineage>
</organism>
<reference evidence="1 2" key="1">
    <citation type="journal article" date="2014" name="PLoS Genet.">
        <title>The Genome of Spironucleus salmonicida Highlights a Fish Pathogen Adapted to Fluctuating Environments.</title>
        <authorList>
            <person name="Xu F."/>
            <person name="Jerlstrom-Hultqvist J."/>
            <person name="Einarsson E."/>
            <person name="Astvaldsson A."/>
            <person name="Svard S.G."/>
            <person name="Andersson J.O."/>
        </authorList>
    </citation>
    <scope>NUCLEOTIDE SEQUENCE</scope>
    <source>
        <strain evidence="2">ATCC 50377</strain>
    </source>
</reference>
<proteinExistence type="predicted"/>
<evidence type="ECO:0000313" key="2">
    <source>
        <dbReference type="EMBL" id="KAH0576873.1"/>
    </source>
</evidence>
<accession>V6LKW7</accession>
<reference evidence="2" key="2">
    <citation type="submission" date="2020-12" db="EMBL/GenBank/DDBJ databases">
        <title>New Spironucleus salmonicida genome in near-complete chromosomes.</title>
        <authorList>
            <person name="Xu F."/>
            <person name="Kurt Z."/>
            <person name="Jimenez-Gonzalez A."/>
            <person name="Astvaldsson A."/>
            <person name="Andersson J.O."/>
            <person name="Svard S.G."/>
        </authorList>
    </citation>
    <scope>NUCLEOTIDE SEQUENCE</scope>
    <source>
        <strain evidence="2">ATCC 50377</strain>
    </source>
</reference>
<name>V6LKW7_9EUKA</name>
<evidence type="ECO:0000313" key="3">
    <source>
        <dbReference type="Proteomes" id="UP000018208"/>
    </source>
</evidence>
<keyword evidence="3" id="KW-1185">Reference proteome</keyword>
<protein>
    <submittedName>
        <fullName evidence="1">Uncharacterized protein</fullName>
    </submittedName>
</protein>
<dbReference type="EMBL" id="AUWU02000001">
    <property type="protein sequence ID" value="KAH0576873.1"/>
    <property type="molecule type" value="Genomic_DNA"/>
</dbReference>
<gene>
    <name evidence="1" type="ORF">SS50377_14851</name>
    <name evidence="2" type="ORF">SS50377_20219</name>
</gene>